<keyword evidence="3" id="KW-1185">Reference proteome</keyword>
<organism evidence="2 3">
    <name type="scientific">Labilithrix luteola</name>
    <dbReference type="NCBI Taxonomy" id="1391654"/>
    <lineage>
        <taxon>Bacteria</taxon>
        <taxon>Pseudomonadati</taxon>
        <taxon>Myxococcota</taxon>
        <taxon>Polyangia</taxon>
        <taxon>Polyangiales</taxon>
        <taxon>Labilitrichaceae</taxon>
        <taxon>Labilithrix</taxon>
    </lineage>
</organism>
<dbReference type="SUPFAM" id="SSF48452">
    <property type="entry name" value="TPR-like"/>
    <property type="match status" value="1"/>
</dbReference>
<gene>
    <name evidence="2" type="ORF">AKJ09_00398</name>
</gene>
<dbReference type="AlphaFoldDB" id="A0A0K1PKW2"/>
<dbReference type="KEGG" id="llu:AKJ09_00398"/>
<sequence length="366" mass="39991">MSVSELGSSANERPRPVFASAPVMLGFAFMMGVVLATVFPTEREFAEVARSQRGDAYSIGYLSVVTRAKPQDAHLRLTYTRELFRLGRWDEALDALPTVSMAPALAPEIKTLKLDIMLARARSFEDDDPRAAPAYADVLTELQSESEMTWSPERTRELARLTLELEAPALAARYYQSLAAIEPDDGERAKALADAGRWLRASGDLARAAESYQHAATTTQDPTNRASYLLASAETLEAMNEPCGGAKVVQSAANESTDPAYVARVTAMMTSCGHVNDARLLGRRLLKLQPDDAQTRSQIRRELAAGDPAAALNLLLPLVKARPQDRNLRATTARVAEWAGQPKVALEHWLWLMGNGYAPTNELALP</sequence>
<feature type="transmembrane region" description="Helical" evidence="1">
    <location>
        <begin position="20"/>
        <end position="40"/>
    </location>
</feature>
<name>A0A0K1PKW2_9BACT</name>
<dbReference type="Proteomes" id="UP000064967">
    <property type="component" value="Chromosome"/>
</dbReference>
<dbReference type="Gene3D" id="1.25.40.10">
    <property type="entry name" value="Tetratricopeptide repeat domain"/>
    <property type="match status" value="1"/>
</dbReference>
<dbReference type="EMBL" id="CP012333">
    <property type="protein sequence ID" value="AKU93734.1"/>
    <property type="molecule type" value="Genomic_DNA"/>
</dbReference>
<dbReference type="InterPro" id="IPR011990">
    <property type="entry name" value="TPR-like_helical_dom_sf"/>
</dbReference>
<evidence type="ECO:0000313" key="3">
    <source>
        <dbReference type="Proteomes" id="UP000064967"/>
    </source>
</evidence>
<keyword evidence="1" id="KW-0812">Transmembrane</keyword>
<dbReference type="RefSeq" id="WP_146645442.1">
    <property type="nucleotide sequence ID" value="NZ_CP012333.1"/>
</dbReference>
<keyword evidence="1" id="KW-0472">Membrane</keyword>
<protein>
    <submittedName>
        <fullName evidence="2">Extracellular Matrix protein PelB</fullName>
    </submittedName>
</protein>
<dbReference type="STRING" id="1391654.AKJ09_00398"/>
<accession>A0A0K1PKW2</accession>
<reference evidence="2 3" key="1">
    <citation type="submission" date="2015-08" db="EMBL/GenBank/DDBJ databases">
        <authorList>
            <person name="Babu N.S."/>
            <person name="Beckwith C.J."/>
            <person name="Beseler K.G."/>
            <person name="Brison A."/>
            <person name="Carone J.V."/>
            <person name="Caskin T.P."/>
            <person name="Diamond M."/>
            <person name="Durham M.E."/>
            <person name="Foxe J.M."/>
            <person name="Go M."/>
            <person name="Henderson B.A."/>
            <person name="Jones I.B."/>
            <person name="McGettigan J.A."/>
            <person name="Micheletti S.J."/>
            <person name="Nasrallah M.E."/>
            <person name="Ortiz D."/>
            <person name="Piller C.R."/>
            <person name="Privatt S.R."/>
            <person name="Schneider S.L."/>
            <person name="Sharp S."/>
            <person name="Smith T.C."/>
            <person name="Stanton J.D."/>
            <person name="Ullery H.E."/>
            <person name="Wilson R.J."/>
            <person name="Serrano M.G."/>
            <person name="Buck G."/>
            <person name="Lee V."/>
            <person name="Wang Y."/>
            <person name="Carvalho R."/>
            <person name="Voegtly L."/>
            <person name="Shi R."/>
            <person name="Duckworth R."/>
            <person name="Johnson A."/>
            <person name="Loviza R."/>
            <person name="Walstead R."/>
            <person name="Shah Z."/>
            <person name="Kiflezghi M."/>
            <person name="Wade K."/>
            <person name="Ball S.L."/>
            <person name="Bradley K.W."/>
            <person name="Asai D.J."/>
            <person name="Bowman C.A."/>
            <person name="Russell D.A."/>
            <person name="Pope W.H."/>
            <person name="Jacobs-Sera D."/>
            <person name="Hendrix R.W."/>
            <person name="Hatfull G.F."/>
        </authorList>
    </citation>
    <scope>NUCLEOTIDE SEQUENCE [LARGE SCALE GENOMIC DNA]</scope>
    <source>
        <strain evidence="2 3">DSM 27648</strain>
    </source>
</reference>
<evidence type="ECO:0000313" key="2">
    <source>
        <dbReference type="EMBL" id="AKU93734.1"/>
    </source>
</evidence>
<evidence type="ECO:0000256" key="1">
    <source>
        <dbReference type="SAM" id="Phobius"/>
    </source>
</evidence>
<proteinExistence type="predicted"/>
<keyword evidence="1" id="KW-1133">Transmembrane helix</keyword>